<dbReference type="EMBL" id="GEVM01023577">
    <property type="protein sequence ID" value="JAU82361.1"/>
    <property type="molecule type" value="Transcribed_RNA"/>
</dbReference>
<reference evidence="1" key="1">
    <citation type="submission" date="2016-07" db="EMBL/GenBank/DDBJ databases">
        <title>De novo transcriptome assembly of four accessions of the metal hyperaccumulator plant Noccaea caerulescens.</title>
        <authorList>
            <person name="Blande D."/>
            <person name="Halimaa P."/>
            <person name="Tervahauta A.I."/>
            <person name="Aarts M.G."/>
            <person name="Karenlampi S.O."/>
        </authorList>
    </citation>
    <scope>NUCLEOTIDE SEQUENCE</scope>
</reference>
<protein>
    <submittedName>
        <fullName evidence="1">Uncharacterized protein</fullName>
    </submittedName>
</protein>
<accession>A0A1J3IPW9</accession>
<organism evidence="1">
    <name type="scientific">Noccaea caerulescens</name>
    <name type="common">Alpine penny-cress</name>
    <name type="synonym">Thlaspi caerulescens</name>
    <dbReference type="NCBI Taxonomy" id="107243"/>
    <lineage>
        <taxon>Eukaryota</taxon>
        <taxon>Viridiplantae</taxon>
        <taxon>Streptophyta</taxon>
        <taxon>Embryophyta</taxon>
        <taxon>Tracheophyta</taxon>
        <taxon>Spermatophyta</taxon>
        <taxon>Magnoliopsida</taxon>
        <taxon>eudicotyledons</taxon>
        <taxon>Gunneridae</taxon>
        <taxon>Pentapetalae</taxon>
        <taxon>rosids</taxon>
        <taxon>malvids</taxon>
        <taxon>Brassicales</taxon>
        <taxon>Brassicaceae</taxon>
        <taxon>Coluteocarpeae</taxon>
        <taxon>Noccaea</taxon>
    </lineage>
</organism>
<evidence type="ECO:0000313" key="1">
    <source>
        <dbReference type="EMBL" id="JAU82361.1"/>
    </source>
</evidence>
<dbReference type="AlphaFoldDB" id="A0A1J3IPW9"/>
<sequence length="69" mass="8040">MQLSGGLEKASQHLKLQTFAIKILSQTCEGASRYKLKKSLAGKMLLTEGRSHCEQQHLQIWWERYDRLH</sequence>
<proteinExistence type="predicted"/>
<gene>
    <name evidence="1" type="ORF">MP_TR5762_c0_g1_i1_g.16048</name>
</gene>
<name>A0A1J3IPW9_NOCCA</name>